<accession>A0A2D4HRT7</accession>
<organism evidence="1">
    <name type="scientific">Micrurus lemniscatus lemniscatus</name>
    <dbReference type="NCBI Taxonomy" id="129467"/>
    <lineage>
        <taxon>Eukaryota</taxon>
        <taxon>Metazoa</taxon>
        <taxon>Chordata</taxon>
        <taxon>Craniata</taxon>
        <taxon>Vertebrata</taxon>
        <taxon>Euteleostomi</taxon>
        <taxon>Lepidosauria</taxon>
        <taxon>Squamata</taxon>
        <taxon>Bifurcata</taxon>
        <taxon>Unidentata</taxon>
        <taxon>Episquamata</taxon>
        <taxon>Toxicofera</taxon>
        <taxon>Serpentes</taxon>
        <taxon>Colubroidea</taxon>
        <taxon>Elapidae</taxon>
        <taxon>Elapinae</taxon>
        <taxon>Micrurus</taxon>
    </lineage>
</organism>
<dbReference type="EMBL" id="IACK01050194">
    <property type="protein sequence ID" value="LAA74691.1"/>
    <property type="molecule type" value="Transcribed_RNA"/>
</dbReference>
<proteinExistence type="predicted"/>
<reference evidence="1" key="1">
    <citation type="submission" date="2017-07" db="EMBL/GenBank/DDBJ databases">
        <authorList>
            <person name="Mikheyev A."/>
            <person name="Grau M."/>
        </authorList>
    </citation>
    <scope>NUCLEOTIDE SEQUENCE</scope>
    <source>
        <tissue evidence="1">Venom_gland</tissue>
    </source>
</reference>
<evidence type="ECO:0000313" key="1">
    <source>
        <dbReference type="EMBL" id="LAA74691.1"/>
    </source>
</evidence>
<reference evidence="1" key="2">
    <citation type="submission" date="2017-11" db="EMBL/GenBank/DDBJ databases">
        <title>Coralsnake Venomics: Analyses of Venom Gland Transcriptomes and Proteomes of Six Brazilian Taxa.</title>
        <authorList>
            <person name="Aird S.D."/>
            <person name="Jorge da Silva N."/>
            <person name="Qiu L."/>
            <person name="Villar-Briones A."/>
            <person name="Aparecida-Saddi V."/>
            <person name="Campos-Telles M.P."/>
            <person name="Grau M."/>
            <person name="Mikheyev A.S."/>
        </authorList>
    </citation>
    <scope>NUCLEOTIDE SEQUENCE</scope>
    <source>
        <tissue evidence="1">Venom_gland</tissue>
    </source>
</reference>
<dbReference type="AlphaFoldDB" id="A0A2D4HRT7"/>
<protein>
    <submittedName>
        <fullName evidence="1">Uncharacterized protein</fullName>
    </submittedName>
</protein>
<name>A0A2D4HRT7_MICLE</name>
<sequence length="141" mass="15681">MDATEGGRTRKQRESSLAPFCRLSFPPKRWLCSFYFPFPFRRTVTISVAVHWALCCVAENYLANCGINGQAALPDGGWWTTQPEDLKGRRALDGAKSQQRFPSQRSSHGLKVRFSRNELAGAAWTVSYGQHCGGMSLAPVL</sequence>